<sequence>MNPNALHPAGLIVLPILMEIIAGCAPNKPERIGLTGPDVSKVSRIDPDHEPQAVAAAGVPSIDRKSAANRPAPIVQTGRYSVLAATPSHAQWHPLDVIIDVTVPEECISIEHAIHFLLRRSGYDLETSLQADVTELLAKPLPAVHRKLGPMPLKDALTLLVTPGFVLQDEPIKRSIRFFPVDENRGGP</sequence>
<dbReference type="Proteomes" id="UP000652176">
    <property type="component" value="Unassembled WGS sequence"/>
</dbReference>
<dbReference type="EMBL" id="JACXSS010000001">
    <property type="protein sequence ID" value="MBD9357351.1"/>
    <property type="molecule type" value="Genomic_DNA"/>
</dbReference>
<gene>
    <name evidence="1" type="ORF">IE877_15935</name>
</gene>
<reference evidence="1 2" key="1">
    <citation type="submission" date="2020-09" db="EMBL/GenBank/DDBJ databases">
        <title>Methylomonas albis sp. nov. and Methylomonas fluvii sp. nov.: Two cold-adapted methanotrophs from the River Elbe and an amended description of Methylovulum psychrotolerans strain Eb1.</title>
        <authorList>
            <person name="Bussmann I.K."/>
            <person name="Klings K.-W."/>
            <person name="Warnstedt J."/>
            <person name="Hoppert M."/>
            <person name="Saborowski A."/>
            <person name="Horn F."/>
            <person name="Liebner S."/>
        </authorList>
    </citation>
    <scope>NUCLEOTIDE SEQUENCE [LARGE SCALE GENOMIC DNA]</scope>
    <source>
        <strain evidence="1 2">EbA</strain>
    </source>
</reference>
<evidence type="ECO:0008006" key="3">
    <source>
        <dbReference type="Google" id="ProtNLM"/>
    </source>
</evidence>
<dbReference type="InterPro" id="IPR022260">
    <property type="entry name" value="Integr_conj_element_PilL"/>
</dbReference>
<protein>
    <recommendedName>
        <fullName evidence="3">Integrating conjugative element protein pill, pfgi-1</fullName>
    </recommendedName>
</protein>
<dbReference type="NCBIfam" id="TIGR03748">
    <property type="entry name" value="conj_PilL"/>
    <property type="match status" value="1"/>
</dbReference>
<organism evidence="1 2">
    <name type="scientific">Methylomonas albis</name>
    <dbReference type="NCBI Taxonomy" id="1854563"/>
    <lineage>
        <taxon>Bacteria</taxon>
        <taxon>Pseudomonadati</taxon>
        <taxon>Pseudomonadota</taxon>
        <taxon>Gammaproteobacteria</taxon>
        <taxon>Methylococcales</taxon>
        <taxon>Methylococcaceae</taxon>
        <taxon>Methylomonas</taxon>
    </lineage>
</organism>
<keyword evidence="2" id="KW-1185">Reference proteome</keyword>
<comment type="caution">
    <text evidence="1">The sequence shown here is derived from an EMBL/GenBank/DDBJ whole genome shotgun (WGS) entry which is preliminary data.</text>
</comment>
<name>A0ABR9D3H6_9GAMM</name>
<proteinExistence type="predicted"/>
<accession>A0ABR9D3H6</accession>
<evidence type="ECO:0000313" key="1">
    <source>
        <dbReference type="EMBL" id="MBD9357351.1"/>
    </source>
</evidence>
<dbReference type="RefSeq" id="WP_192375635.1">
    <property type="nucleotide sequence ID" value="NZ_CAJHIV010000001.1"/>
</dbReference>
<evidence type="ECO:0000313" key="2">
    <source>
        <dbReference type="Proteomes" id="UP000652176"/>
    </source>
</evidence>